<evidence type="ECO:0000259" key="2">
    <source>
        <dbReference type="PROSITE" id="PS50110"/>
    </source>
</evidence>
<keyword evidence="4" id="KW-1185">Reference proteome</keyword>
<organism evidence="3 4">
    <name type="scientific">Spirosoma aureum</name>
    <dbReference type="NCBI Taxonomy" id="2692134"/>
    <lineage>
        <taxon>Bacteria</taxon>
        <taxon>Pseudomonadati</taxon>
        <taxon>Bacteroidota</taxon>
        <taxon>Cytophagia</taxon>
        <taxon>Cytophagales</taxon>
        <taxon>Cytophagaceae</taxon>
        <taxon>Spirosoma</taxon>
    </lineage>
</organism>
<dbReference type="Gene3D" id="3.40.50.2300">
    <property type="match status" value="1"/>
</dbReference>
<feature type="modified residue" description="4-aspartylphosphate" evidence="1">
    <location>
        <position position="65"/>
    </location>
</feature>
<dbReference type="GO" id="GO:0000160">
    <property type="term" value="P:phosphorelay signal transduction system"/>
    <property type="evidence" value="ECO:0007669"/>
    <property type="project" value="InterPro"/>
</dbReference>
<dbReference type="KEGG" id="spib:G8759_13045"/>
<name>A0A6G9AM13_9BACT</name>
<dbReference type="PANTHER" id="PTHR44520">
    <property type="entry name" value="RESPONSE REGULATOR RCP1-RELATED"/>
    <property type="match status" value="1"/>
</dbReference>
<reference evidence="3 4" key="1">
    <citation type="submission" date="2020-03" db="EMBL/GenBank/DDBJ databases">
        <authorList>
            <person name="Kim M.K."/>
        </authorList>
    </citation>
    <scope>NUCLEOTIDE SEQUENCE [LARGE SCALE GENOMIC DNA]</scope>
    <source>
        <strain evidence="3 4">BT328</strain>
    </source>
</reference>
<dbReference type="SUPFAM" id="SSF52172">
    <property type="entry name" value="CheY-like"/>
    <property type="match status" value="1"/>
</dbReference>
<dbReference type="PANTHER" id="PTHR44520:SF1">
    <property type="entry name" value="TWO-COMPONENT SYSTEM REGULATORY PROTEIN"/>
    <property type="match status" value="1"/>
</dbReference>
<keyword evidence="1" id="KW-0597">Phosphoprotein</keyword>
<dbReference type="PROSITE" id="PS50110">
    <property type="entry name" value="RESPONSE_REGULATORY"/>
    <property type="match status" value="1"/>
</dbReference>
<evidence type="ECO:0000313" key="3">
    <source>
        <dbReference type="EMBL" id="QIP13487.1"/>
    </source>
</evidence>
<sequence length="139" mass="15788">MSFNPTKGGLLVVEDNLELWLLLKDALSLSLPEIEVVHASTAQVTLRYLYCIGDEEYLPQLILQDLYLPKRSDGIGLLNQLKQLDSPYWQIPVAIMSAFSDPDDIVDVYHLGADTYLVKPTSMDEWIACLRGLRSYWNV</sequence>
<dbReference type="AlphaFoldDB" id="A0A6G9AM13"/>
<dbReference type="InterPro" id="IPR001789">
    <property type="entry name" value="Sig_transdc_resp-reg_receiver"/>
</dbReference>
<accession>A0A6G9AM13</accession>
<dbReference type="InterPro" id="IPR011006">
    <property type="entry name" value="CheY-like_superfamily"/>
</dbReference>
<dbReference type="Pfam" id="PF00072">
    <property type="entry name" value="Response_reg"/>
    <property type="match status" value="1"/>
</dbReference>
<evidence type="ECO:0000313" key="4">
    <source>
        <dbReference type="Proteomes" id="UP000501802"/>
    </source>
</evidence>
<evidence type="ECO:0000256" key="1">
    <source>
        <dbReference type="PROSITE-ProRule" id="PRU00169"/>
    </source>
</evidence>
<protein>
    <submittedName>
        <fullName evidence="3">Response regulator</fullName>
    </submittedName>
</protein>
<dbReference type="SMART" id="SM00448">
    <property type="entry name" value="REC"/>
    <property type="match status" value="1"/>
</dbReference>
<dbReference type="Proteomes" id="UP000501802">
    <property type="component" value="Chromosome"/>
</dbReference>
<dbReference type="EMBL" id="CP050063">
    <property type="protein sequence ID" value="QIP13487.1"/>
    <property type="molecule type" value="Genomic_DNA"/>
</dbReference>
<feature type="domain" description="Response regulatory" evidence="2">
    <location>
        <begin position="9"/>
        <end position="134"/>
    </location>
</feature>
<dbReference type="InterPro" id="IPR052893">
    <property type="entry name" value="TCS_response_regulator"/>
</dbReference>
<dbReference type="RefSeq" id="WP_167208601.1">
    <property type="nucleotide sequence ID" value="NZ_CP050063.1"/>
</dbReference>
<gene>
    <name evidence="3" type="ORF">G8759_13045</name>
</gene>
<proteinExistence type="predicted"/>